<dbReference type="PANTHER" id="PTHR11267:SF181">
    <property type="entry name" value="OPTOMOTOR-BLIND PROTEIN"/>
    <property type="match status" value="1"/>
</dbReference>
<dbReference type="GO" id="GO:0001708">
    <property type="term" value="P:cell fate specification"/>
    <property type="evidence" value="ECO:0007669"/>
    <property type="project" value="TreeGrafter"/>
</dbReference>
<keyword evidence="4 5" id="KW-0539">Nucleus</keyword>
<feature type="region of interest" description="Disordered" evidence="6">
    <location>
        <begin position="461"/>
        <end position="480"/>
    </location>
</feature>
<feature type="domain" description="T-box" evidence="7">
    <location>
        <begin position="277"/>
        <end position="450"/>
    </location>
</feature>
<feature type="domain" description="T-box" evidence="7">
    <location>
        <begin position="62"/>
        <end position="242"/>
    </location>
</feature>
<dbReference type="Gene3D" id="2.60.40.820">
    <property type="entry name" value="Transcription factor, T-box"/>
    <property type="match status" value="2"/>
</dbReference>
<dbReference type="eggNOG" id="KOG3585">
    <property type="taxonomic scope" value="Eukaryota"/>
</dbReference>
<feature type="compositionally biased region" description="Polar residues" evidence="6">
    <location>
        <begin position="470"/>
        <end position="480"/>
    </location>
</feature>
<evidence type="ECO:0000259" key="7">
    <source>
        <dbReference type="PROSITE" id="PS50252"/>
    </source>
</evidence>
<dbReference type="InterPro" id="IPR046360">
    <property type="entry name" value="T-box_DNA-bd"/>
</dbReference>
<proteinExistence type="predicted"/>
<dbReference type="GO" id="GO:0005634">
    <property type="term" value="C:nucleus"/>
    <property type="evidence" value="ECO:0007669"/>
    <property type="project" value="UniProtKB-SubCell"/>
</dbReference>
<dbReference type="GO" id="GO:0000981">
    <property type="term" value="F:DNA-binding transcription factor activity, RNA polymerase II-specific"/>
    <property type="evidence" value="ECO:0007669"/>
    <property type="project" value="TreeGrafter"/>
</dbReference>
<reference evidence="9" key="1">
    <citation type="submission" date="2016-11" db="UniProtKB">
        <authorList>
            <consortium name="WormBaseParasite"/>
        </authorList>
    </citation>
    <scope>IDENTIFICATION</scope>
</reference>
<evidence type="ECO:0000256" key="3">
    <source>
        <dbReference type="ARBA" id="ARBA00023163"/>
    </source>
</evidence>
<dbReference type="WBParaSite" id="Csp11.Scaffold629.g14038.t1">
    <property type="protein sequence ID" value="Csp11.Scaffold629.g14038.t1"/>
    <property type="gene ID" value="Csp11.Scaffold629.g14038"/>
</dbReference>
<evidence type="ECO:0000256" key="5">
    <source>
        <dbReference type="PROSITE-ProRule" id="PRU00201"/>
    </source>
</evidence>
<dbReference type="SUPFAM" id="SSF49417">
    <property type="entry name" value="p53-like transcription factors"/>
    <property type="match status" value="2"/>
</dbReference>
<evidence type="ECO:0000256" key="2">
    <source>
        <dbReference type="ARBA" id="ARBA00023125"/>
    </source>
</evidence>
<dbReference type="InterPro" id="IPR008967">
    <property type="entry name" value="p53-like_TF_DNA-bd_sf"/>
</dbReference>
<comment type="caution">
    <text evidence="5">Lacks conserved residue(s) required for the propagation of feature annotation.</text>
</comment>
<dbReference type="GO" id="GO:0000978">
    <property type="term" value="F:RNA polymerase II cis-regulatory region sequence-specific DNA binding"/>
    <property type="evidence" value="ECO:0007669"/>
    <property type="project" value="InterPro"/>
</dbReference>
<evidence type="ECO:0000256" key="6">
    <source>
        <dbReference type="SAM" id="MobiDB-lite"/>
    </source>
</evidence>
<dbReference type="Proteomes" id="UP000095282">
    <property type="component" value="Unplaced"/>
</dbReference>
<dbReference type="SMART" id="SM00425">
    <property type="entry name" value="TBOX"/>
    <property type="match status" value="1"/>
</dbReference>
<sequence>MTESPTNQNLIHGMTVKEWEAEINKMPNPFSQVVRTKLGEVSRMVFVPNYPGPNRVSPIVTLKNPDIWKRVSNIGIEVLVDKNNSYLWPRLEYKVSGLSSVKNYVTSLEFHRVGFDSVGYSGQWHEDESRYFPHRAPLAMVDESWKSGLVYSEVATGREMQADGVSFSVQLRDPAIDYDYLDEFADNTLQVKTGYRFVPVFSVHEILPDGSRDFLGSTILEETLFVVVFHYHSTKFISTKLSLYVDEPEKFIPSPKNILISKFCKFVSPPGAPVVTLKNMDVWSELAKYGHEVPVTTTGRSLFPKLDYKFENRIPERMYRVSLKFRQMGEIKYNSKKQRWICDEEPNFYFEGKVSEVVFTGDQSGMKWMEEGINSESILIYAINEKNELKALFCGSMLGVRANFRYLPILTLFEEEDGTGRRPLSWDYFFGETVFVPTTAYLNANMKQMKNRLEAKALHEHMQGKVLRPNNPSLPGPSTR</sequence>
<protein>
    <submittedName>
        <fullName evidence="9">T-box domain-containing protein</fullName>
    </submittedName>
</protein>
<evidence type="ECO:0000313" key="8">
    <source>
        <dbReference type="Proteomes" id="UP000095282"/>
    </source>
</evidence>
<name>A0A1I7U1Z3_9PELO</name>
<keyword evidence="1" id="KW-0805">Transcription regulation</keyword>
<dbReference type="STRING" id="1561998.A0A1I7U1Z3"/>
<dbReference type="PANTHER" id="PTHR11267">
    <property type="entry name" value="T-BOX PROTEIN-RELATED"/>
    <property type="match status" value="1"/>
</dbReference>
<evidence type="ECO:0000256" key="4">
    <source>
        <dbReference type="ARBA" id="ARBA00023242"/>
    </source>
</evidence>
<evidence type="ECO:0000256" key="1">
    <source>
        <dbReference type="ARBA" id="ARBA00023015"/>
    </source>
</evidence>
<dbReference type="Pfam" id="PF00907">
    <property type="entry name" value="T-box"/>
    <property type="match status" value="2"/>
</dbReference>
<keyword evidence="8" id="KW-1185">Reference proteome</keyword>
<comment type="subcellular location">
    <subcellularLocation>
        <location evidence="5">Nucleus</location>
    </subcellularLocation>
</comment>
<keyword evidence="2 5" id="KW-0238">DNA-binding</keyword>
<dbReference type="AlphaFoldDB" id="A0A1I7U1Z3"/>
<evidence type="ECO:0000313" key="9">
    <source>
        <dbReference type="WBParaSite" id="Csp11.Scaffold629.g14038.t1"/>
    </source>
</evidence>
<dbReference type="GO" id="GO:0045893">
    <property type="term" value="P:positive regulation of DNA-templated transcription"/>
    <property type="evidence" value="ECO:0007669"/>
    <property type="project" value="InterPro"/>
</dbReference>
<accession>A0A1I7U1Z3</accession>
<organism evidence="8 9">
    <name type="scientific">Caenorhabditis tropicalis</name>
    <dbReference type="NCBI Taxonomy" id="1561998"/>
    <lineage>
        <taxon>Eukaryota</taxon>
        <taxon>Metazoa</taxon>
        <taxon>Ecdysozoa</taxon>
        <taxon>Nematoda</taxon>
        <taxon>Chromadorea</taxon>
        <taxon>Rhabditida</taxon>
        <taxon>Rhabditina</taxon>
        <taxon>Rhabditomorpha</taxon>
        <taxon>Rhabditoidea</taxon>
        <taxon>Rhabditidae</taxon>
        <taxon>Peloderinae</taxon>
        <taxon>Caenorhabditis</taxon>
    </lineage>
</organism>
<dbReference type="InterPro" id="IPR001699">
    <property type="entry name" value="TF_T-box"/>
</dbReference>
<keyword evidence="3" id="KW-0804">Transcription</keyword>
<dbReference type="InterPro" id="IPR036960">
    <property type="entry name" value="T-box_sf"/>
</dbReference>
<dbReference type="GO" id="GO:0000785">
    <property type="term" value="C:chromatin"/>
    <property type="evidence" value="ECO:0007669"/>
    <property type="project" value="TreeGrafter"/>
</dbReference>
<dbReference type="PROSITE" id="PS50252">
    <property type="entry name" value="TBOX_3"/>
    <property type="match status" value="2"/>
</dbReference>